<evidence type="ECO:0008006" key="4">
    <source>
        <dbReference type="Google" id="ProtNLM"/>
    </source>
</evidence>
<comment type="caution">
    <text evidence="2">The sequence shown here is derived from an EMBL/GenBank/DDBJ whole genome shotgun (WGS) entry which is preliminary data.</text>
</comment>
<reference evidence="2 3" key="2">
    <citation type="submission" date="2017-02" db="EMBL/GenBank/DDBJ databases">
        <title>A genome survey and senescence transcriptome analysis in Lentinula edodes.</title>
        <authorList>
            <person name="Sakamoto Y."/>
            <person name="Nakade K."/>
            <person name="Sato S."/>
            <person name="Yoshida Y."/>
            <person name="Miyazaki K."/>
            <person name="Natsume S."/>
            <person name="Konno N."/>
        </authorList>
    </citation>
    <scope>NUCLEOTIDE SEQUENCE [LARGE SCALE GENOMIC DNA]</scope>
    <source>
        <strain evidence="2 3">NBRC 111202</strain>
    </source>
</reference>
<dbReference type="Proteomes" id="UP000188533">
    <property type="component" value="Unassembled WGS sequence"/>
</dbReference>
<protein>
    <recommendedName>
        <fullName evidence="4">Transmembrane protein</fullName>
    </recommendedName>
</protein>
<organism evidence="2 3">
    <name type="scientific">Lentinula edodes</name>
    <name type="common">Shiitake mushroom</name>
    <name type="synonym">Lentinus edodes</name>
    <dbReference type="NCBI Taxonomy" id="5353"/>
    <lineage>
        <taxon>Eukaryota</taxon>
        <taxon>Fungi</taxon>
        <taxon>Dikarya</taxon>
        <taxon>Basidiomycota</taxon>
        <taxon>Agaricomycotina</taxon>
        <taxon>Agaricomycetes</taxon>
        <taxon>Agaricomycetidae</taxon>
        <taxon>Agaricales</taxon>
        <taxon>Marasmiineae</taxon>
        <taxon>Omphalotaceae</taxon>
        <taxon>Lentinula</taxon>
    </lineage>
</organism>
<evidence type="ECO:0000313" key="3">
    <source>
        <dbReference type="Proteomes" id="UP000188533"/>
    </source>
</evidence>
<accession>A0A1Q3DYF8</accession>
<feature type="transmembrane region" description="Helical" evidence="1">
    <location>
        <begin position="49"/>
        <end position="70"/>
    </location>
</feature>
<keyword evidence="1" id="KW-0812">Transmembrane</keyword>
<feature type="transmembrane region" description="Helical" evidence="1">
    <location>
        <begin position="124"/>
        <end position="142"/>
    </location>
</feature>
<feature type="transmembrane region" description="Helical" evidence="1">
    <location>
        <begin position="20"/>
        <end position="37"/>
    </location>
</feature>
<keyword evidence="1" id="KW-0472">Membrane</keyword>
<keyword evidence="1" id="KW-1133">Transmembrane helix</keyword>
<reference evidence="2 3" key="1">
    <citation type="submission" date="2016-08" db="EMBL/GenBank/DDBJ databases">
        <authorList>
            <consortium name="Lentinula edodes genome sequencing consortium"/>
            <person name="Sakamoto Y."/>
            <person name="Nakade K."/>
            <person name="Sato S."/>
            <person name="Yoshida Y."/>
            <person name="Miyazaki K."/>
            <person name="Natsume S."/>
            <person name="Konno N."/>
        </authorList>
    </citation>
    <scope>NUCLEOTIDE SEQUENCE [LARGE SCALE GENOMIC DNA]</scope>
    <source>
        <strain evidence="2 3">NBRC 111202</strain>
    </source>
</reference>
<evidence type="ECO:0000313" key="2">
    <source>
        <dbReference type="EMBL" id="GAW00038.1"/>
    </source>
</evidence>
<dbReference type="AlphaFoldDB" id="A0A1Q3DYF8"/>
<gene>
    <name evidence="2" type="ORF">LENED_001530</name>
</gene>
<keyword evidence="3" id="KW-1185">Reference proteome</keyword>
<sequence length="156" mass="16636">METHSADTEYLVRKGSNTGYRILSILTPPAYTVYVLARHGRPSFSINGLLRSTWIGGIAGATGGAGIAFARYNFTNPEKVRVKRVQVAYDTGRIRAEDHATIGGVLLAVLTPAVFWNRARVANLILGGAGIGTGVGMIAHWTRSVTGDTPKPFVPA</sequence>
<name>A0A1Q3DYF8_LENED</name>
<proteinExistence type="predicted"/>
<evidence type="ECO:0000256" key="1">
    <source>
        <dbReference type="SAM" id="Phobius"/>
    </source>
</evidence>
<dbReference type="EMBL" id="BDGU01000022">
    <property type="protein sequence ID" value="GAW00038.1"/>
    <property type="molecule type" value="Genomic_DNA"/>
</dbReference>